<keyword evidence="1" id="KW-0687">Ribonucleoprotein</keyword>
<evidence type="ECO:0000313" key="1">
    <source>
        <dbReference type="EMBL" id="QEL15872.1"/>
    </source>
</evidence>
<keyword evidence="1" id="KW-0689">Ribosomal protein</keyword>
<dbReference type="RefSeq" id="WP_149110645.1">
    <property type="nucleotide sequence ID" value="NZ_CP042425.1"/>
</dbReference>
<dbReference type="GO" id="GO:0005840">
    <property type="term" value="C:ribosome"/>
    <property type="evidence" value="ECO:0007669"/>
    <property type="project" value="UniProtKB-KW"/>
</dbReference>
<gene>
    <name evidence="1" type="ORF">PX52LOC_02808</name>
</gene>
<reference evidence="2" key="1">
    <citation type="submission" date="2019-08" db="EMBL/GenBank/DDBJ databases">
        <title>Limnoglobus roseus gen. nov., sp. nov., a novel freshwater planctomycete with a giant genome from the family Gemmataceae.</title>
        <authorList>
            <person name="Kulichevskaya I.S."/>
            <person name="Naumoff D.G."/>
            <person name="Miroshnikov K."/>
            <person name="Ivanova A."/>
            <person name="Philippov D.A."/>
            <person name="Hakobyan A."/>
            <person name="Rijpstra I.C."/>
            <person name="Sinninghe Damste J.S."/>
            <person name="Liesack W."/>
            <person name="Dedysh S.N."/>
        </authorList>
    </citation>
    <scope>NUCLEOTIDE SEQUENCE [LARGE SCALE GENOMIC DNA]</scope>
    <source>
        <strain evidence="2">PX52</strain>
    </source>
</reference>
<organism evidence="1 2">
    <name type="scientific">Limnoglobus roseus</name>
    <dbReference type="NCBI Taxonomy" id="2598579"/>
    <lineage>
        <taxon>Bacteria</taxon>
        <taxon>Pseudomonadati</taxon>
        <taxon>Planctomycetota</taxon>
        <taxon>Planctomycetia</taxon>
        <taxon>Gemmatales</taxon>
        <taxon>Gemmataceae</taxon>
        <taxon>Limnoglobus</taxon>
    </lineage>
</organism>
<name>A0A5C1ADU2_9BACT</name>
<dbReference type="EMBL" id="CP042425">
    <property type="protein sequence ID" value="QEL15872.1"/>
    <property type="molecule type" value="Genomic_DNA"/>
</dbReference>
<keyword evidence="2" id="KW-1185">Reference proteome</keyword>
<protein>
    <submittedName>
        <fullName evidence="1">30S ribosomal protein S21</fullName>
    </submittedName>
</protein>
<dbReference type="OrthoDB" id="287163at2"/>
<dbReference type="AlphaFoldDB" id="A0A5C1ADU2"/>
<accession>A0A5C1ADU2</accession>
<sequence length="109" mass="12979">MGVRVEVRDGESLAEAVKRFRESVWRQGPPGAGRKRPKWHKRPLDYYLKPSELARRDDLRDAFETYAGECSRRRWLCLIRRRTKQRKERFGDAPVVCKYPRPRPLPGWA</sequence>
<dbReference type="KEGG" id="lrs:PX52LOC_02808"/>
<evidence type="ECO:0000313" key="2">
    <source>
        <dbReference type="Proteomes" id="UP000324974"/>
    </source>
</evidence>
<dbReference type="Proteomes" id="UP000324974">
    <property type="component" value="Chromosome"/>
</dbReference>
<proteinExistence type="predicted"/>